<gene>
    <name evidence="1" type="ORF">LAZ67_5003786</name>
</gene>
<protein>
    <submittedName>
        <fullName evidence="1">Uncharacterized protein</fullName>
    </submittedName>
</protein>
<proteinExistence type="predicted"/>
<dbReference type="EMBL" id="CP092867">
    <property type="protein sequence ID" value="UYV68301.1"/>
    <property type="molecule type" value="Genomic_DNA"/>
</dbReference>
<organism evidence="1 2">
    <name type="scientific">Cordylochernes scorpioides</name>
    <dbReference type="NCBI Taxonomy" id="51811"/>
    <lineage>
        <taxon>Eukaryota</taxon>
        <taxon>Metazoa</taxon>
        <taxon>Ecdysozoa</taxon>
        <taxon>Arthropoda</taxon>
        <taxon>Chelicerata</taxon>
        <taxon>Arachnida</taxon>
        <taxon>Pseudoscorpiones</taxon>
        <taxon>Cheliferoidea</taxon>
        <taxon>Chernetidae</taxon>
        <taxon>Cordylochernes</taxon>
    </lineage>
</organism>
<dbReference type="Proteomes" id="UP001235939">
    <property type="component" value="Chromosome 05"/>
</dbReference>
<evidence type="ECO:0000313" key="1">
    <source>
        <dbReference type="EMBL" id="UYV68301.1"/>
    </source>
</evidence>
<evidence type="ECO:0000313" key="2">
    <source>
        <dbReference type="Proteomes" id="UP001235939"/>
    </source>
</evidence>
<accession>A0ABY6KHH7</accession>
<sequence length="116" mass="13844">MVFQKLVSSSRQRWFDNVDRSDEGAAILEPVIFSWTSGTWWGRRSATSCFWHLQDENWYRRGADKLVERWLKTSRWPILGFPGVLDRLRFLPIKKKDQRTCIKFCVKNEIKCVDAF</sequence>
<keyword evidence="2" id="KW-1185">Reference proteome</keyword>
<reference evidence="1 2" key="1">
    <citation type="submission" date="2022-01" db="EMBL/GenBank/DDBJ databases">
        <title>A chromosomal length assembly of Cordylochernes scorpioides.</title>
        <authorList>
            <person name="Zeh D."/>
            <person name="Zeh J."/>
        </authorList>
    </citation>
    <scope>NUCLEOTIDE SEQUENCE [LARGE SCALE GENOMIC DNA]</scope>
    <source>
        <strain evidence="1">IN4F17</strain>
        <tissue evidence="1">Whole Body</tissue>
    </source>
</reference>
<name>A0ABY6KHH7_9ARAC</name>